<protein>
    <recommendedName>
        <fullName evidence="11">G-protein coupled receptors family 1 profile domain-containing protein</fullName>
    </recommendedName>
</protein>
<dbReference type="EMBL" id="CAJNOR010000095">
    <property type="protein sequence ID" value="CAF0794716.1"/>
    <property type="molecule type" value="Genomic_DNA"/>
</dbReference>
<dbReference type="PANTHER" id="PTHR24229">
    <property type="entry name" value="NEUROPEPTIDES RECEPTOR"/>
    <property type="match status" value="1"/>
</dbReference>
<comment type="caution">
    <text evidence="12">The sequence shown here is derived from an EMBL/GenBank/DDBJ whole genome shotgun (WGS) entry which is preliminary data.</text>
</comment>
<keyword evidence="2" id="KW-1003">Cell membrane</keyword>
<evidence type="ECO:0000256" key="5">
    <source>
        <dbReference type="ARBA" id="ARBA00023040"/>
    </source>
</evidence>
<evidence type="ECO:0000256" key="7">
    <source>
        <dbReference type="ARBA" id="ARBA00023170"/>
    </source>
</evidence>
<name>A0A813SGE1_ADIRI</name>
<evidence type="ECO:0000313" key="14">
    <source>
        <dbReference type="Proteomes" id="UP000663828"/>
    </source>
</evidence>
<comment type="subcellular location">
    <subcellularLocation>
        <location evidence="1">Cell membrane</location>
        <topology evidence="1">Multi-pass membrane protein</topology>
    </subcellularLocation>
</comment>
<keyword evidence="7 9" id="KW-0675">Receptor</keyword>
<feature type="transmembrane region" description="Helical" evidence="10">
    <location>
        <begin position="142"/>
        <end position="164"/>
    </location>
</feature>
<evidence type="ECO:0000256" key="1">
    <source>
        <dbReference type="ARBA" id="ARBA00004651"/>
    </source>
</evidence>
<gene>
    <name evidence="13" type="ORF">EDS130_LOCUS16496</name>
    <name evidence="12" type="ORF">XAT740_LOCUS2665</name>
</gene>
<comment type="similarity">
    <text evidence="9">Belongs to the G-protein coupled receptor 1 family.</text>
</comment>
<evidence type="ECO:0000256" key="3">
    <source>
        <dbReference type="ARBA" id="ARBA00022692"/>
    </source>
</evidence>
<evidence type="ECO:0000313" key="13">
    <source>
        <dbReference type="EMBL" id="CAF1032708.1"/>
    </source>
</evidence>
<evidence type="ECO:0000256" key="2">
    <source>
        <dbReference type="ARBA" id="ARBA00022475"/>
    </source>
</evidence>
<accession>A0A813SGE1</accession>
<feature type="transmembrane region" description="Helical" evidence="10">
    <location>
        <begin position="28"/>
        <end position="52"/>
    </location>
</feature>
<sequence length="476" mass="54897">MLDQHTDLVVNTTIPSASTAPNHLLTYYFVPVYTILFFIGTFGNGLVFISILRSSRLRTVTNTYLLHIAIADFLLLLSIPFLIVTILANGWIFGNVLCKMYYNFIHINQYVSSLLLAALSFDRYLAVCHPIRAIEFRTRTKSALIIFGCWLISILFLCPTWVFATVTSDRLIRWFGYQVQRCVIDFPSIIFTIPPEIVFTYYGFLIGFLLPVSMITTFYILVLIRLHHIRRKHQSELKQRSHRKVTRVVLAVITAYFICWVPYWFLQIFITIDPLIQSLNFNFSIFSSNPNVRFLKELTHLTTIIGYANNCLNPVLYVFLSDTFREEYLMVLNCFHFDRSTQENNLQLEIIRQYEKKSKPSQRTPSLLKKRRETAIKKAKHSVFIDDIPLEYRSLNFTFPRSNNEAPCPSPSCLSPGLGDKNDRWSSCKMSPNRQVCFLSQSTHHSAPARLGTKSSTYSNSLPARITDDGGVYCGE</sequence>
<dbReference type="AlphaFoldDB" id="A0A813SGE1"/>
<feature type="transmembrane region" description="Helical" evidence="10">
    <location>
        <begin position="100"/>
        <end position="121"/>
    </location>
</feature>
<dbReference type="GO" id="GO:0005886">
    <property type="term" value="C:plasma membrane"/>
    <property type="evidence" value="ECO:0007669"/>
    <property type="project" value="UniProtKB-SubCell"/>
</dbReference>
<feature type="transmembrane region" description="Helical" evidence="10">
    <location>
        <begin position="64"/>
        <end position="88"/>
    </location>
</feature>
<evidence type="ECO:0000256" key="10">
    <source>
        <dbReference type="SAM" id="Phobius"/>
    </source>
</evidence>
<dbReference type="Pfam" id="PF00001">
    <property type="entry name" value="7tm_1"/>
    <property type="match status" value="1"/>
</dbReference>
<dbReference type="Proteomes" id="UP000663828">
    <property type="component" value="Unassembled WGS sequence"/>
</dbReference>
<dbReference type="PANTHER" id="PTHR24229:SF40">
    <property type="entry name" value="ALLATOSTATIN C RECEPTOR 1-RELATED"/>
    <property type="match status" value="1"/>
</dbReference>
<evidence type="ECO:0000256" key="6">
    <source>
        <dbReference type="ARBA" id="ARBA00023136"/>
    </source>
</evidence>
<evidence type="ECO:0000259" key="11">
    <source>
        <dbReference type="PROSITE" id="PS50262"/>
    </source>
</evidence>
<keyword evidence="6 10" id="KW-0472">Membrane</keyword>
<dbReference type="GO" id="GO:0043005">
    <property type="term" value="C:neuron projection"/>
    <property type="evidence" value="ECO:0007669"/>
    <property type="project" value="TreeGrafter"/>
</dbReference>
<keyword evidence="5 9" id="KW-0297">G-protein coupled receptor</keyword>
<evidence type="ECO:0000256" key="9">
    <source>
        <dbReference type="RuleBase" id="RU000688"/>
    </source>
</evidence>
<proteinExistence type="inferred from homology"/>
<dbReference type="EMBL" id="CAJNOJ010000072">
    <property type="protein sequence ID" value="CAF1032708.1"/>
    <property type="molecule type" value="Genomic_DNA"/>
</dbReference>
<dbReference type="PRINTS" id="PR00237">
    <property type="entry name" value="GPCRRHODOPSN"/>
</dbReference>
<dbReference type="OrthoDB" id="6076970at2759"/>
<dbReference type="PROSITE" id="PS00237">
    <property type="entry name" value="G_PROTEIN_RECEP_F1_1"/>
    <property type="match status" value="1"/>
</dbReference>
<feature type="transmembrane region" description="Helical" evidence="10">
    <location>
        <begin position="245"/>
        <end position="266"/>
    </location>
</feature>
<feature type="domain" description="G-protein coupled receptors family 1 profile" evidence="11">
    <location>
        <begin position="43"/>
        <end position="317"/>
    </location>
</feature>
<keyword evidence="3 9" id="KW-0812">Transmembrane</keyword>
<dbReference type="SUPFAM" id="SSF81321">
    <property type="entry name" value="Family A G protein-coupled receptor-like"/>
    <property type="match status" value="1"/>
</dbReference>
<evidence type="ECO:0000256" key="8">
    <source>
        <dbReference type="ARBA" id="ARBA00023224"/>
    </source>
</evidence>
<dbReference type="PROSITE" id="PS50262">
    <property type="entry name" value="G_PROTEIN_RECEP_F1_2"/>
    <property type="match status" value="1"/>
</dbReference>
<feature type="transmembrane region" description="Helical" evidence="10">
    <location>
        <begin position="201"/>
        <end position="224"/>
    </location>
</feature>
<dbReference type="Gene3D" id="1.20.1070.10">
    <property type="entry name" value="Rhodopsin 7-helix transmembrane proteins"/>
    <property type="match status" value="1"/>
</dbReference>
<keyword evidence="4 10" id="KW-1133">Transmembrane helix</keyword>
<keyword evidence="14" id="KW-1185">Reference proteome</keyword>
<evidence type="ECO:0000256" key="4">
    <source>
        <dbReference type="ARBA" id="ARBA00022989"/>
    </source>
</evidence>
<dbReference type="GO" id="GO:0042277">
    <property type="term" value="F:peptide binding"/>
    <property type="evidence" value="ECO:0007669"/>
    <property type="project" value="TreeGrafter"/>
</dbReference>
<evidence type="ECO:0000313" key="12">
    <source>
        <dbReference type="EMBL" id="CAF0794716.1"/>
    </source>
</evidence>
<organism evidence="12 14">
    <name type="scientific">Adineta ricciae</name>
    <name type="common">Rotifer</name>
    <dbReference type="NCBI Taxonomy" id="249248"/>
    <lineage>
        <taxon>Eukaryota</taxon>
        <taxon>Metazoa</taxon>
        <taxon>Spiralia</taxon>
        <taxon>Gnathifera</taxon>
        <taxon>Rotifera</taxon>
        <taxon>Eurotatoria</taxon>
        <taxon>Bdelloidea</taxon>
        <taxon>Adinetida</taxon>
        <taxon>Adinetidae</taxon>
        <taxon>Adineta</taxon>
    </lineage>
</organism>
<dbReference type="GO" id="GO:0004930">
    <property type="term" value="F:G protein-coupled receptor activity"/>
    <property type="evidence" value="ECO:0007669"/>
    <property type="project" value="UniProtKB-KW"/>
</dbReference>
<keyword evidence="8 9" id="KW-0807">Transducer</keyword>
<dbReference type="InterPro" id="IPR017452">
    <property type="entry name" value="GPCR_Rhodpsn_7TM"/>
</dbReference>
<dbReference type="Proteomes" id="UP000663852">
    <property type="component" value="Unassembled WGS sequence"/>
</dbReference>
<dbReference type="InterPro" id="IPR000276">
    <property type="entry name" value="GPCR_Rhodpsn"/>
</dbReference>
<reference evidence="12" key="1">
    <citation type="submission" date="2021-02" db="EMBL/GenBank/DDBJ databases">
        <authorList>
            <person name="Nowell W R."/>
        </authorList>
    </citation>
    <scope>NUCLEOTIDE SEQUENCE</scope>
</reference>